<dbReference type="InterPro" id="IPR000157">
    <property type="entry name" value="TIR_dom"/>
</dbReference>
<feature type="non-terminal residue" evidence="10">
    <location>
        <position position="1"/>
    </location>
</feature>
<dbReference type="EMBL" id="JANPWB010000012">
    <property type="protein sequence ID" value="KAJ1118317.1"/>
    <property type="molecule type" value="Genomic_DNA"/>
</dbReference>
<evidence type="ECO:0000259" key="8">
    <source>
        <dbReference type="PROSITE" id="PS50104"/>
    </source>
</evidence>
<dbReference type="AlphaFoldDB" id="A0AAV7NQI4"/>
<keyword evidence="7" id="KW-1133">Transmembrane helix</keyword>
<comment type="similarity">
    <text evidence="1">Belongs to the interleukin-1 receptor family.</text>
</comment>
<keyword evidence="5" id="KW-0325">Glycoprotein</keyword>
<evidence type="ECO:0000259" key="9">
    <source>
        <dbReference type="PROSITE" id="PS50835"/>
    </source>
</evidence>
<evidence type="ECO:0000256" key="1">
    <source>
        <dbReference type="ARBA" id="ARBA00009752"/>
    </source>
</evidence>
<evidence type="ECO:0000313" key="10">
    <source>
        <dbReference type="EMBL" id="KAJ1118317.1"/>
    </source>
</evidence>
<dbReference type="Gene3D" id="2.60.40.10">
    <property type="entry name" value="Immunoglobulins"/>
    <property type="match status" value="2"/>
</dbReference>
<dbReference type="PANTHER" id="PTHR11890">
    <property type="entry name" value="INTERLEUKIN-1 RECEPTOR FAMILY MEMBER"/>
    <property type="match status" value="1"/>
</dbReference>
<dbReference type="PROSITE" id="PS50835">
    <property type="entry name" value="IG_LIKE"/>
    <property type="match status" value="1"/>
</dbReference>
<keyword evidence="11" id="KW-1185">Reference proteome</keyword>
<dbReference type="InterPro" id="IPR013783">
    <property type="entry name" value="Ig-like_fold"/>
</dbReference>
<keyword evidence="4" id="KW-1015">Disulfide bond</keyword>
<comment type="caution">
    <text evidence="10">The sequence shown here is derived from an EMBL/GenBank/DDBJ whole genome shotgun (WGS) entry which is preliminary data.</text>
</comment>
<gene>
    <name evidence="10" type="ORF">NDU88_006511</name>
</gene>
<keyword evidence="6" id="KW-0393">Immunoglobulin domain</keyword>
<evidence type="ECO:0000256" key="3">
    <source>
        <dbReference type="ARBA" id="ARBA00023027"/>
    </source>
</evidence>
<dbReference type="GO" id="GO:0007165">
    <property type="term" value="P:signal transduction"/>
    <property type="evidence" value="ECO:0007669"/>
    <property type="project" value="InterPro"/>
</dbReference>
<evidence type="ECO:0000256" key="7">
    <source>
        <dbReference type="SAM" id="Phobius"/>
    </source>
</evidence>
<feature type="transmembrane region" description="Helical" evidence="7">
    <location>
        <begin position="248"/>
        <end position="272"/>
    </location>
</feature>
<keyword evidence="3" id="KW-0520">NAD</keyword>
<dbReference type="SUPFAM" id="SSF52200">
    <property type="entry name" value="Toll/Interleukin receptor TIR domain"/>
    <property type="match status" value="1"/>
</dbReference>
<evidence type="ECO:0000313" key="11">
    <source>
        <dbReference type="Proteomes" id="UP001066276"/>
    </source>
</evidence>
<dbReference type="PRINTS" id="PR01537">
    <property type="entry name" value="INTRLKN1R1F"/>
</dbReference>
<dbReference type="InterPro" id="IPR035897">
    <property type="entry name" value="Toll_tir_struct_dom_sf"/>
</dbReference>
<dbReference type="InterPro" id="IPR036179">
    <property type="entry name" value="Ig-like_dom_sf"/>
</dbReference>
<dbReference type="SUPFAM" id="SSF48726">
    <property type="entry name" value="Immunoglobulin"/>
    <property type="match status" value="1"/>
</dbReference>
<dbReference type="InterPro" id="IPR007110">
    <property type="entry name" value="Ig-like_dom"/>
</dbReference>
<dbReference type="PANTHER" id="PTHR11890:SF6">
    <property type="entry name" value="INTERLEUKIN-18 RECEPTOR 1"/>
    <property type="match status" value="1"/>
</dbReference>
<protein>
    <submittedName>
        <fullName evidence="10">Uncharacterized protein</fullName>
    </submittedName>
</protein>
<dbReference type="Proteomes" id="UP001066276">
    <property type="component" value="Chromosome 8"/>
</dbReference>
<keyword evidence="7" id="KW-0812">Transmembrane</keyword>
<dbReference type="SMART" id="SM00409">
    <property type="entry name" value="IG"/>
    <property type="match status" value="2"/>
</dbReference>
<dbReference type="Pfam" id="PF13895">
    <property type="entry name" value="Ig_2"/>
    <property type="match status" value="1"/>
</dbReference>
<evidence type="ECO:0000256" key="2">
    <source>
        <dbReference type="ARBA" id="ARBA00022801"/>
    </source>
</evidence>
<organism evidence="10 11">
    <name type="scientific">Pleurodeles waltl</name>
    <name type="common">Iberian ribbed newt</name>
    <dbReference type="NCBI Taxonomy" id="8319"/>
    <lineage>
        <taxon>Eukaryota</taxon>
        <taxon>Metazoa</taxon>
        <taxon>Chordata</taxon>
        <taxon>Craniata</taxon>
        <taxon>Vertebrata</taxon>
        <taxon>Euteleostomi</taxon>
        <taxon>Amphibia</taxon>
        <taxon>Batrachia</taxon>
        <taxon>Caudata</taxon>
        <taxon>Salamandroidea</taxon>
        <taxon>Salamandridae</taxon>
        <taxon>Pleurodelinae</taxon>
        <taxon>Pleurodeles</taxon>
    </lineage>
</organism>
<keyword evidence="7" id="KW-0472">Membrane</keyword>
<dbReference type="Gene3D" id="3.40.50.10140">
    <property type="entry name" value="Toll/interleukin-1 receptor homology (TIR) domain"/>
    <property type="match status" value="1"/>
</dbReference>
<dbReference type="InterPro" id="IPR003599">
    <property type="entry name" value="Ig_sub"/>
</dbReference>
<feature type="non-terminal residue" evidence="10">
    <location>
        <position position="344"/>
    </location>
</feature>
<feature type="domain" description="TIR" evidence="8">
    <location>
        <begin position="294"/>
        <end position="344"/>
    </location>
</feature>
<evidence type="ECO:0000256" key="4">
    <source>
        <dbReference type="ARBA" id="ARBA00023157"/>
    </source>
</evidence>
<name>A0AAV7NQI4_PLEWA</name>
<reference evidence="10" key="1">
    <citation type="journal article" date="2022" name="bioRxiv">
        <title>Sequencing and chromosome-scale assembly of the giantPleurodeles waltlgenome.</title>
        <authorList>
            <person name="Brown T."/>
            <person name="Elewa A."/>
            <person name="Iarovenko S."/>
            <person name="Subramanian E."/>
            <person name="Araus A.J."/>
            <person name="Petzold A."/>
            <person name="Susuki M."/>
            <person name="Suzuki K.-i.T."/>
            <person name="Hayashi T."/>
            <person name="Toyoda A."/>
            <person name="Oliveira C."/>
            <person name="Osipova E."/>
            <person name="Leigh N.D."/>
            <person name="Simon A."/>
            <person name="Yun M.H."/>
        </authorList>
    </citation>
    <scope>NUCLEOTIDE SEQUENCE</scope>
    <source>
        <strain evidence="10">20211129_DDA</strain>
        <tissue evidence="10">Liver</tissue>
    </source>
</reference>
<keyword evidence="2" id="KW-0378">Hydrolase</keyword>
<evidence type="ECO:0000256" key="6">
    <source>
        <dbReference type="ARBA" id="ARBA00023319"/>
    </source>
</evidence>
<dbReference type="GO" id="GO:0016787">
    <property type="term" value="F:hydrolase activity"/>
    <property type="evidence" value="ECO:0007669"/>
    <property type="project" value="UniProtKB-KW"/>
</dbReference>
<evidence type="ECO:0000256" key="5">
    <source>
        <dbReference type="ARBA" id="ARBA00023180"/>
    </source>
</evidence>
<dbReference type="PROSITE" id="PS50104">
    <property type="entry name" value="TIR"/>
    <property type="match status" value="1"/>
</dbReference>
<proteinExistence type="inferred from homology"/>
<accession>A0AAV7NQI4</accession>
<feature type="domain" description="Ig-like" evidence="9">
    <location>
        <begin position="26"/>
        <end position="103"/>
    </location>
</feature>
<dbReference type="InterPro" id="IPR015621">
    <property type="entry name" value="IL-1_rcpt_fam"/>
</dbReference>
<sequence length="344" mass="38985">NSTYNTTSTSLHFIVKKRNADECLNPLCALKTPADGGTAETVLCGIAHTLTNITNMVWFKGCNFFTQSGSHLRFRELSDTDSGNYTCVVTLTRGGKSYNYTKTTQLIVKDPVEIVNPHILESDSISYETVDIGLPYTLQCKGFISHENDHSDAITLYWIKKKAEDSLGSADFLTMCTNETWEAPCETETKFNYSNGNAFLSNEIRFQEVKEEDFEFNYICKLDSPSGNKKKTFVLRRKGQSDIAQRTFATGITLATVLPSLFLLMCVVCYAFRIDLVLWHRRLTNKDETKSDGKEYDAYVSYLKYSKIDAEAERKFALDVLSHTLEEHFGYKLCIFERDVMPGG</sequence>